<protein>
    <submittedName>
        <fullName evidence="1">Uncharacterized protein</fullName>
    </submittedName>
</protein>
<dbReference type="AlphaFoldDB" id="A0A9P1J4H1"/>
<reference evidence="1" key="1">
    <citation type="submission" date="2022-11" db="EMBL/GenBank/DDBJ databases">
        <authorList>
            <person name="Kikuchi T."/>
        </authorList>
    </citation>
    <scope>NUCLEOTIDE SEQUENCE</scope>
    <source>
        <strain evidence="1">PS1010</strain>
    </source>
</reference>
<comment type="caution">
    <text evidence="1">The sequence shown here is derived from an EMBL/GenBank/DDBJ whole genome shotgun (WGS) entry which is preliminary data.</text>
</comment>
<evidence type="ECO:0000313" key="1">
    <source>
        <dbReference type="EMBL" id="CAI5456547.1"/>
    </source>
</evidence>
<organism evidence="1 2">
    <name type="scientific">Caenorhabditis angaria</name>
    <dbReference type="NCBI Taxonomy" id="860376"/>
    <lineage>
        <taxon>Eukaryota</taxon>
        <taxon>Metazoa</taxon>
        <taxon>Ecdysozoa</taxon>
        <taxon>Nematoda</taxon>
        <taxon>Chromadorea</taxon>
        <taxon>Rhabditida</taxon>
        <taxon>Rhabditina</taxon>
        <taxon>Rhabditomorpha</taxon>
        <taxon>Rhabditoidea</taxon>
        <taxon>Rhabditidae</taxon>
        <taxon>Peloderinae</taxon>
        <taxon>Caenorhabditis</taxon>
    </lineage>
</organism>
<dbReference type="Proteomes" id="UP001152747">
    <property type="component" value="Unassembled WGS sequence"/>
</dbReference>
<gene>
    <name evidence="1" type="ORF">CAMP_LOCUS19184</name>
</gene>
<name>A0A9P1J4H1_9PELO</name>
<accession>A0A9P1J4H1</accession>
<evidence type="ECO:0000313" key="2">
    <source>
        <dbReference type="Proteomes" id="UP001152747"/>
    </source>
</evidence>
<sequence>MIFRQAASLHSNLSRLYEMIIANAERDANNRDNLNDIMRHIRRTHRSIQDNWRYFMDVDVFFININF</sequence>
<dbReference type="EMBL" id="CANHGI010000006">
    <property type="protein sequence ID" value="CAI5456547.1"/>
    <property type="molecule type" value="Genomic_DNA"/>
</dbReference>
<keyword evidence="2" id="KW-1185">Reference proteome</keyword>
<proteinExistence type="predicted"/>